<keyword evidence="1" id="KW-0472">Membrane</keyword>
<evidence type="ECO:0000313" key="3">
    <source>
        <dbReference type="Proteomes" id="UP000266089"/>
    </source>
</evidence>
<organism evidence="2 3">
    <name type="scientific">Meiothermus taiwanensis</name>
    <dbReference type="NCBI Taxonomy" id="172827"/>
    <lineage>
        <taxon>Bacteria</taxon>
        <taxon>Thermotogati</taxon>
        <taxon>Deinococcota</taxon>
        <taxon>Deinococci</taxon>
        <taxon>Thermales</taxon>
        <taxon>Thermaceae</taxon>
        <taxon>Meiothermus</taxon>
    </lineage>
</organism>
<dbReference type="RefSeq" id="WP_013015259.1">
    <property type="nucleotide sequence ID" value="NZ_JBHSXZ010000072.1"/>
</dbReference>
<name>A0A399E132_9DEIN</name>
<dbReference type="InterPro" id="IPR021330">
    <property type="entry name" value="DUF2939"/>
</dbReference>
<protein>
    <recommendedName>
        <fullName evidence="4">DUF2939 domain-containing protein</fullName>
    </recommendedName>
</protein>
<keyword evidence="1" id="KW-1133">Transmembrane helix</keyword>
<sequence>MRSKQWLWVAIAAMVLGFAYFWFSPYLALRGLQRAIATNNASAVSRYVDFPRVRESLKSDLNRAFMREVEKDTTGFGALALAFVGPMVDRVIDAYVTPEGLASVGTGEEPGQADTQNVTHWRIKRRGLSEAFIHAKDNPNEGLVMERQGLGWKVVRLQIDLNLSQ</sequence>
<dbReference type="Pfam" id="PF11159">
    <property type="entry name" value="DUF2939"/>
    <property type="match status" value="1"/>
</dbReference>
<dbReference type="EMBL" id="QWKX01000048">
    <property type="protein sequence ID" value="RIH76190.1"/>
    <property type="molecule type" value="Genomic_DNA"/>
</dbReference>
<dbReference type="AlphaFoldDB" id="A0A399E132"/>
<evidence type="ECO:0000313" key="2">
    <source>
        <dbReference type="EMBL" id="RIH76190.1"/>
    </source>
</evidence>
<dbReference type="OrthoDB" id="7406839at2"/>
<comment type="caution">
    <text evidence="2">The sequence shown here is derived from an EMBL/GenBank/DDBJ whole genome shotgun (WGS) entry which is preliminary data.</text>
</comment>
<keyword evidence="1" id="KW-0812">Transmembrane</keyword>
<evidence type="ECO:0000256" key="1">
    <source>
        <dbReference type="SAM" id="Phobius"/>
    </source>
</evidence>
<feature type="transmembrane region" description="Helical" evidence="1">
    <location>
        <begin position="6"/>
        <end position="29"/>
    </location>
</feature>
<proteinExistence type="predicted"/>
<gene>
    <name evidence="2" type="ORF">Mcate_01868</name>
</gene>
<reference evidence="2 3" key="1">
    <citation type="submission" date="2018-08" db="EMBL/GenBank/DDBJ databases">
        <title>Meiothermus cateniformans JCM 15151 genome sequencing project.</title>
        <authorList>
            <person name="Da Costa M.S."/>
            <person name="Albuquerque L."/>
            <person name="Raposo P."/>
            <person name="Froufe H.J.C."/>
            <person name="Barroso C.S."/>
            <person name="Egas C."/>
        </authorList>
    </citation>
    <scope>NUCLEOTIDE SEQUENCE [LARGE SCALE GENOMIC DNA]</scope>
    <source>
        <strain evidence="2 3">JCM 15151</strain>
    </source>
</reference>
<dbReference type="Proteomes" id="UP000266089">
    <property type="component" value="Unassembled WGS sequence"/>
</dbReference>
<accession>A0A399E132</accession>
<evidence type="ECO:0008006" key="4">
    <source>
        <dbReference type="Google" id="ProtNLM"/>
    </source>
</evidence>